<evidence type="ECO:0000313" key="2">
    <source>
        <dbReference type="Proteomes" id="UP001216579"/>
    </source>
</evidence>
<dbReference type="EMBL" id="JARJBC010000012">
    <property type="protein sequence ID" value="MDF3291476.1"/>
    <property type="molecule type" value="Genomic_DNA"/>
</dbReference>
<gene>
    <name evidence="1" type="ORF">P3G67_19985</name>
</gene>
<comment type="caution">
    <text evidence="1">The sequence shown here is derived from an EMBL/GenBank/DDBJ whole genome shotgun (WGS) entry which is preliminary data.</text>
</comment>
<reference evidence="1 2" key="1">
    <citation type="submission" date="2023-03" db="EMBL/GenBank/DDBJ databases">
        <title>Draft genome sequence of Streptomyces sp. RB6PN23 isolated from peat swamp forest in Thailand.</title>
        <authorList>
            <person name="Klaysubun C."/>
            <person name="Duangmal K."/>
        </authorList>
    </citation>
    <scope>NUCLEOTIDE SEQUENCE [LARGE SCALE GENOMIC DNA]</scope>
    <source>
        <strain evidence="1 2">RB6PN23</strain>
    </source>
</reference>
<dbReference type="Proteomes" id="UP001216579">
    <property type="component" value="Unassembled WGS sequence"/>
</dbReference>
<evidence type="ECO:0008006" key="3">
    <source>
        <dbReference type="Google" id="ProtNLM"/>
    </source>
</evidence>
<accession>A0ABT5ZP27</accession>
<sequence>MRTLMTIQIEAEAGSRALESGTLRETLRRLAERVRPEAAYAFYADGVRTVLLVFDLRDATQLPAVTEPLFRELQARVNVCPAMPLGDLLASWH</sequence>
<proteinExistence type="predicted"/>
<organism evidence="1 2">
    <name type="scientific">Streptomyces silvisoli</name>
    <dbReference type="NCBI Taxonomy" id="3034235"/>
    <lineage>
        <taxon>Bacteria</taxon>
        <taxon>Bacillati</taxon>
        <taxon>Actinomycetota</taxon>
        <taxon>Actinomycetes</taxon>
        <taxon>Kitasatosporales</taxon>
        <taxon>Streptomycetaceae</taxon>
        <taxon>Streptomyces</taxon>
    </lineage>
</organism>
<keyword evidence="2" id="KW-1185">Reference proteome</keyword>
<name>A0ABT5ZP27_9ACTN</name>
<dbReference type="RefSeq" id="WP_276094657.1">
    <property type="nucleotide sequence ID" value="NZ_JARJBC010000012.1"/>
</dbReference>
<evidence type="ECO:0000313" key="1">
    <source>
        <dbReference type="EMBL" id="MDF3291476.1"/>
    </source>
</evidence>
<protein>
    <recommendedName>
        <fullName evidence="3">GYD domain-containing protein</fullName>
    </recommendedName>
</protein>